<gene>
    <name evidence="1" type="ORF">AVEN_270820_1</name>
</gene>
<evidence type="ECO:0000313" key="1">
    <source>
        <dbReference type="EMBL" id="GBM91744.1"/>
    </source>
</evidence>
<comment type="caution">
    <text evidence="1">The sequence shown here is derived from an EMBL/GenBank/DDBJ whole genome shotgun (WGS) entry which is preliminary data.</text>
</comment>
<protein>
    <submittedName>
        <fullName evidence="1">Uncharacterized protein</fullName>
    </submittedName>
</protein>
<evidence type="ECO:0000313" key="2">
    <source>
        <dbReference type="Proteomes" id="UP000499080"/>
    </source>
</evidence>
<dbReference type="EMBL" id="BGPR01003730">
    <property type="protein sequence ID" value="GBM91744.1"/>
    <property type="molecule type" value="Genomic_DNA"/>
</dbReference>
<name>A0A4Y2JP78_ARAVE</name>
<sequence length="117" mass="13239">MLFNIATISLVGHSPLFHSKILEHGKAKHFVNVESRWKLVQIDSAVGIPTKLISIGMEGHKNEIRFFETTINHPCVCGERWRGGNAWVSVWNFEPSQTRYFKTNFGASVNDLPNLST</sequence>
<reference evidence="1 2" key="1">
    <citation type="journal article" date="2019" name="Sci. Rep.">
        <title>Orb-weaving spider Araneus ventricosus genome elucidates the spidroin gene catalogue.</title>
        <authorList>
            <person name="Kono N."/>
            <person name="Nakamura H."/>
            <person name="Ohtoshi R."/>
            <person name="Moran D.A.P."/>
            <person name="Shinohara A."/>
            <person name="Yoshida Y."/>
            <person name="Fujiwara M."/>
            <person name="Mori M."/>
            <person name="Tomita M."/>
            <person name="Arakawa K."/>
        </authorList>
    </citation>
    <scope>NUCLEOTIDE SEQUENCE [LARGE SCALE GENOMIC DNA]</scope>
</reference>
<keyword evidence="2" id="KW-1185">Reference proteome</keyword>
<dbReference type="AlphaFoldDB" id="A0A4Y2JP78"/>
<proteinExistence type="predicted"/>
<dbReference type="Proteomes" id="UP000499080">
    <property type="component" value="Unassembled WGS sequence"/>
</dbReference>
<accession>A0A4Y2JP78</accession>
<organism evidence="1 2">
    <name type="scientific">Araneus ventricosus</name>
    <name type="common">Orbweaver spider</name>
    <name type="synonym">Epeira ventricosa</name>
    <dbReference type="NCBI Taxonomy" id="182803"/>
    <lineage>
        <taxon>Eukaryota</taxon>
        <taxon>Metazoa</taxon>
        <taxon>Ecdysozoa</taxon>
        <taxon>Arthropoda</taxon>
        <taxon>Chelicerata</taxon>
        <taxon>Arachnida</taxon>
        <taxon>Araneae</taxon>
        <taxon>Araneomorphae</taxon>
        <taxon>Entelegynae</taxon>
        <taxon>Araneoidea</taxon>
        <taxon>Araneidae</taxon>
        <taxon>Araneus</taxon>
    </lineage>
</organism>